<dbReference type="Gene3D" id="3.30.530.20">
    <property type="match status" value="1"/>
</dbReference>
<feature type="non-terminal residue" evidence="1">
    <location>
        <position position="120"/>
    </location>
</feature>
<keyword evidence="2" id="KW-1185">Reference proteome</keyword>
<comment type="caution">
    <text evidence="1">The sequence shown here is derived from an EMBL/GenBank/DDBJ whole genome shotgun (WGS) entry which is preliminary data.</text>
</comment>
<proteinExistence type="predicted"/>
<evidence type="ECO:0000313" key="2">
    <source>
        <dbReference type="Proteomes" id="UP000037020"/>
    </source>
</evidence>
<reference evidence="1 2" key="1">
    <citation type="submission" date="2015-07" db="EMBL/GenBank/DDBJ databases">
        <authorList>
            <person name="Ju K.-S."/>
            <person name="Doroghazi J.R."/>
            <person name="Metcalf W.W."/>
        </authorList>
    </citation>
    <scope>NUCLEOTIDE SEQUENCE [LARGE SCALE GENOMIC DNA]</scope>
    <source>
        <strain evidence="1 2">NRRL B-3589</strain>
    </source>
</reference>
<sequence>MPYSFTLSAHSRATPDAVFGALVRAATWPAWSSIDSAEVEGGADPEARQEVGETRVFRTGRAVSRERVVELVADKRFGYENVAGPFRSYRGAVELAESPRGGTDIVWSVTFEPKLPLSGP</sequence>
<dbReference type="Pfam" id="PF10604">
    <property type="entry name" value="Polyketide_cyc2"/>
    <property type="match status" value="1"/>
</dbReference>
<dbReference type="SUPFAM" id="SSF55961">
    <property type="entry name" value="Bet v1-like"/>
    <property type="match status" value="1"/>
</dbReference>
<dbReference type="Proteomes" id="UP000037020">
    <property type="component" value="Unassembled WGS sequence"/>
</dbReference>
<accession>A0ABR5JEI8</accession>
<gene>
    <name evidence="1" type="ORF">ADK38_01210</name>
</gene>
<dbReference type="InterPro" id="IPR023393">
    <property type="entry name" value="START-like_dom_sf"/>
</dbReference>
<organism evidence="1 2">
    <name type="scientific">Streptomyces varsoviensis</name>
    <dbReference type="NCBI Taxonomy" id="67373"/>
    <lineage>
        <taxon>Bacteria</taxon>
        <taxon>Bacillati</taxon>
        <taxon>Actinomycetota</taxon>
        <taxon>Actinomycetes</taxon>
        <taxon>Kitasatosporales</taxon>
        <taxon>Streptomycetaceae</taxon>
        <taxon>Streptomyces</taxon>
    </lineage>
</organism>
<protein>
    <submittedName>
        <fullName evidence="1">ATPase</fullName>
    </submittedName>
</protein>
<evidence type="ECO:0000313" key="1">
    <source>
        <dbReference type="EMBL" id="KOG91797.1"/>
    </source>
</evidence>
<dbReference type="InterPro" id="IPR019587">
    <property type="entry name" value="Polyketide_cyclase/dehydratase"/>
</dbReference>
<dbReference type="EMBL" id="LGUT01000089">
    <property type="protein sequence ID" value="KOG91797.1"/>
    <property type="molecule type" value="Genomic_DNA"/>
</dbReference>
<name>A0ABR5JEI8_9ACTN</name>